<comment type="subcellular location">
    <subcellularLocation>
        <location evidence="3 22">Cytoplasm</location>
    </subcellularLocation>
</comment>
<evidence type="ECO:0000256" key="8">
    <source>
        <dbReference type="ARBA" id="ARBA00022598"/>
    </source>
</evidence>
<keyword evidence="14 22" id="KW-0573">Peptidoglycan synthesis</keyword>
<evidence type="ECO:0000256" key="11">
    <source>
        <dbReference type="ARBA" id="ARBA00022840"/>
    </source>
</evidence>
<evidence type="ECO:0000256" key="12">
    <source>
        <dbReference type="ARBA" id="ARBA00022842"/>
    </source>
</evidence>
<evidence type="ECO:0000256" key="25">
    <source>
        <dbReference type="PIRSR" id="PIRSR039102-3"/>
    </source>
</evidence>
<dbReference type="HAMAP" id="MF_00047">
    <property type="entry name" value="Dala_Dala_lig"/>
    <property type="match status" value="1"/>
</dbReference>
<evidence type="ECO:0000256" key="2">
    <source>
        <dbReference type="ARBA" id="ARBA00003921"/>
    </source>
</evidence>
<dbReference type="NCBIfam" id="TIGR01205">
    <property type="entry name" value="D_ala_D_alaTIGR"/>
    <property type="match status" value="1"/>
</dbReference>
<dbReference type="GO" id="GO:0046872">
    <property type="term" value="F:metal ion binding"/>
    <property type="evidence" value="ECO:0007669"/>
    <property type="project" value="UniProtKB-KW"/>
</dbReference>
<dbReference type="Gene3D" id="3.30.470.20">
    <property type="entry name" value="ATP-grasp fold, B domain"/>
    <property type="match status" value="1"/>
</dbReference>
<evidence type="ECO:0000256" key="17">
    <source>
        <dbReference type="ARBA" id="ARBA00047614"/>
    </source>
</evidence>
<keyword evidence="8 22" id="KW-0436">Ligase</keyword>
<comment type="pathway">
    <text evidence="4 22">Cell wall biogenesis; peptidoglycan biosynthesis.</text>
</comment>
<dbReference type="InterPro" id="IPR011761">
    <property type="entry name" value="ATP-grasp"/>
</dbReference>
<dbReference type="InterPro" id="IPR000291">
    <property type="entry name" value="D-Ala_lig_Van_CS"/>
</dbReference>
<feature type="binding site" evidence="24">
    <location>
        <position position="137"/>
    </location>
    <ligand>
        <name>ATP</name>
        <dbReference type="ChEBI" id="CHEBI:30616"/>
    </ligand>
</feature>
<dbReference type="FunFam" id="3.30.470.20:FF:000008">
    <property type="entry name" value="D-alanine--D-alanine ligase"/>
    <property type="match status" value="1"/>
</dbReference>
<dbReference type="GO" id="GO:0009252">
    <property type="term" value="P:peptidoglycan biosynthetic process"/>
    <property type="evidence" value="ECO:0007669"/>
    <property type="project" value="UniProtKB-UniRule"/>
</dbReference>
<keyword evidence="10 24" id="KW-0547">Nucleotide-binding</keyword>
<dbReference type="GO" id="GO:0008716">
    <property type="term" value="F:D-alanine-D-alanine ligase activity"/>
    <property type="evidence" value="ECO:0007669"/>
    <property type="project" value="UniProtKB-UniRule"/>
</dbReference>
<dbReference type="PIRSF" id="PIRSF039102">
    <property type="entry name" value="Ddl/VanB"/>
    <property type="match status" value="1"/>
</dbReference>
<keyword evidence="7 22" id="KW-0963">Cytoplasm</keyword>
<dbReference type="EMBL" id="FOXR01000013">
    <property type="protein sequence ID" value="SFQ12359.1"/>
    <property type="molecule type" value="Genomic_DNA"/>
</dbReference>
<dbReference type="GO" id="GO:0005829">
    <property type="term" value="C:cytosol"/>
    <property type="evidence" value="ECO:0007669"/>
    <property type="project" value="TreeGrafter"/>
</dbReference>
<feature type="binding site" evidence="24">
    <location>
        <begin position="220"/>
        <end position="227"/>
    </location>
    <ligand>
        <name>ATP</name>
        <dbReference type="ChEBI" id="CHEBI:30616"/>
    </ligand>
</feature>
<dbReference type="OrthoDB" id="9813261at2"/>
<dbReference type="EC" id="6.3.2.4" evidence="6 22"/>
<accession>A0A1I5VXZ6</accession>
<comment type="pathway">
    <text evidence="18">Glycan biosynthesis.</text>
</comment>
<dbReference type="Pfam" id="PF07478">
    <property type="entry name" value="Dala_Dala_lig_C"/>
    <property type="match status" value="1"/>
</dbReference>
<dbReference type="PROSITE" id="PS50975">
    <property type="entry name" value="ATP_GRASP"/>
    <property type="match status" value="1"/>
</dbReference>
<dbReference type="Gene3D" id="3.30.1490.20">
    <property type="entry name" value="ATP-grasp fold, A domain"/>
    <property type="match status" value="1"/>
</dbReference>
<evidence type="ECO:0000256" key="15">
    <source>
        <dbReference type="ARBA" id="ARBA00023211"/>
    </source>
</evidence>
<protein>
    <recommendedName>
        <fullName evidence="19 22">D-alanine--D-alanine ligase</fullName>
        <ecNumber evidence="6 22">6.3.2.4</ecNumber>
    </recommendedName>
    <alternativeName>
        <fullName evidence="21 22">D-Ala-D-Ala ligase</fullName>
    </alternativeName>
    <alternativeName>
        <fullName evidence="20 22">D-alanylalanine synthetase</fullName>
    </alternativeName>
</protein>
<keyword evidence="12 25" id="KW-0460">Magnesium</keyword>
<feature type="binding site" evidence="24">
    <location>
        <begin position="182"/>
        <end position="184"/>
    </location>
    <ligand>
        <name>ATP</name>
        <dbReference type="ChEBI" id="CHEBI:30616"/>
    </ligand>
</feature>
<comment type="cofactor">
    <cofactor evidence="1">
        <name>Mn(2+)</name>
        <dbReference type="ChEBI" id="CHEBI:29035"/>
    </cofactor>
</comment>
<dbReference type="InterPro" id="IPR011095">
    <property type="entry name" value="Dala_Dala_lig_C"/>
</dbReference>
<evidence type="ECO:0000256" key="24">
    <source>
        <dbReference type="PIRSR" id="PIRSR039102-2"/>
    </source>
</evidence>
<dbReference type="GO" id="GO:0005524">
    <property type="term" value="F:ATP binding"/>
    <property type="evidence" value="ECO:0007669"/>
    <property type="project" value="UniProtKB-UniRule"/>
</dbReference>
<comment type="similarity">
    <text evidence="5 22">Belongs to the D-alanine--D-alanine ligase family.</text>
</comment>
<keyword evidence="9 25" id="KW-0479">Metal-binding</keyword>
<evidence type="ECO:0000313" key="28">
    <source>
        <dbReference type="EMBL" id="SFQ12359.1"/>
    </source>
</evidence>
<evidence type="ECO:0000256" key="7">
    <source>
        <dbReference type="ARBA" id="ARBA00022490"/>
    </source>
</evidence>
<evidence type="ECO:0000256" key="1">
    <source>
        <dbReference type="ARBA" id="ARBA00001936"/>
    </source>
</evidence>
<comment type="catalytic activity">
    <reaction evidence="17 22">
        <text>2 D-alanine + ATP = D-alanyl-D-alanine + ADP + phosphate + H(+)</text>
        <dbReference type="Rhea" id="RHEA:11224"/>
        <dbReference type="ChEBI" id="CHEBI:15378"/>
        <dbReference type="ChEBI" id="CHEBI:30616"/>
        <dbReference type="ChEBI" id="CHEBI:43474"/>
        <dbReference type="ChEBI" id="CHEBI:57416"/>
        <dbReference type="ChEBI" id="CHEBI:57822"/>
        <dbReference type="ChEBI" id="CHEBI:456216"/>
        <dbReference type="EC" id="6.3.2.4"/>
    </reaction>
</comment>
<dbReference type="InterPro" id="IPR013815">
    <property type="entry name" value="ATP_grasp_subdomain_1"/>
</dbReference>
<feature type="binding site" evidence="24">
    <location>
        <begin position="190"/>
        <end position="191"/>
    </location>
    <ligand>
        <name>ATP</name>
        <dbReference type="ChEBI" id="CHEBI:30616"/>
    </ligand>
</feature>
<feature type="binding site" evidence="25">
    <location>
        <position position="317"/>
    </location>
    <ligand>
        <name>Mg(2+)</name>
        <dbReference type="ChEBI" id="CHEBI:18420"/>
        <label>2</label>
    </ligand>
</feature>
<dbReference type="Proteomes" id="UP000198577">
    <property type="component" value="Unassembled WGS sequence"/>
</dbReference>
<dbReference type="Gene3D" id="3.40.50.20">
    <property type="match status" value="1"/>
</dbReference>
<gene>
    <name evidence="22" type="primary">ddl</name>
    <name evidence="28" type="ORF">SAMN05444406_11323</name>
</gene>
<evidence type="ECO:0000256" key="10">
    <source>
        <dbReference type="ARBA" id="ARBA00022741"/>
    </source>
</evidence>
<evidence type="ECO:0000256" key="18">
    <source>
        <dbReference type="ARBA" id="ARBA00060592"/>
    </source>
</evidence>
<organism evidence="28 29">
    <name type="scientific">Caldicoprobacter faecalis</name>
    <dbReference type="NCBI Taxonomy" id="937334"/>
    <lineage>
        <taxon>Bacteria</taxon>
        <taxon>Bacillati</taxon>
        <taxon>Bacillota</taxon>
        <taxon>Clostridia</taxon>
        <taxon>Caldicoprobacterales</taxon>
        <taxon>Caldicoprobacteraceae</taxon>
        <taxon>Caldicoprobacter</taxon>
    </lineage>
</organism>
<dbReference type="GO" id="GO:0008360">
    <property type="term" value="P:regulation of cell shape"/>
    <property type="evidence" value="ECO:0007669"/>
    <property type="project" value="UniProtKB-KW"/>
</dbReference>
<evidence type="ECO:0000256" key="16">
    <source>
        <dbReference type="ARBA" id="ARBA00023316"/>
    </source>
</evidence>
<proteinExistence type="inferred from homology"/>
<dbReference type="STRING" id="937334.SAMN05444406_11323"/>
<dbReference type="Pfam" id="PF01820">
    <property type="entry name" value="Dala_Dala_lig_N"/>
    <property type="match status" value="1"/>
</dbReference>
<keyword evidence="13 22" id="KW-0133">Cell shape</keyword>
<reference evidence="28 29" key="1">
    <citation type="submission" date="2016-10" db="EMBL/GenBank/DDBJ databases">
        <authorList>
            <person name="de Groot N.N."/>
        </authorList>
    </citation>
    <scope>NUCLEOTIDE SEQUENCE [LARGE SCALE GENOMIC DNA]</scope>
    <source>
        <strain evidence="28 29">DSM 20678</strain>
    </source>
</reference>
<dbReference type="PANTHER" id="PTHR23132">
    <property type="entry name" value="D-ALANINE--D-ALANINE LIGASE"/>
    <property type="match status" value="1"/>
</dbReference>
<feature type="binding site" evidence="25">
    <location>
        <position position="301"/>
    </location>
    <ligand>
        <name>Mg(2+)</name>
        <dbReference type="ChEBI" id="CHEBI:18420"/>
        <label>1</label>
    </ligand>
</feature>
<dbReference type="RefSeq" id="WP_025748193.1">
    <property type="nucleotide sequence ID" value="NZ_FOXR01000013.1"/>
</dbReference>
<keyword evidence="15 25" id="KW-0464">Manganese</keyword>
<name>A0A1I5VXZ6_9FIRM</name>
<evidence type="ECO:0000256" key="20">
    <source>
        <dbReference type="ARBA" id="ARBA00076288"/>
    </source>
</evidence>
<dbReference type="SUPFAM" id="SSF56059">
    <property type="entry name" value="Glutathione synthetase ATP-binding domain-like"/>
    <property type="match status" value="1"/>
</dbReference>
<evidence type="ECO:0000256" key="22">
    <source>
        <dbReference type="HAMAP-Rule" id="MF_00047"/>
    </source>
</evidence>
<evidence type="ECO:0000256" key="14">
    <source>
        <dbReference type="ARBA" id="ARBA00022984"/>
    </source>
</evidence>
<keyword evidence="29" id="KW-1185">Reference proteome</keyword>
<feature type="domain" description="ATP-grasp" evidence="27">
    <location>
        <begin position="141"/>
        <end position="348"/>
    </location>
</feature>
<evidence type="ECO:0000256" key="5">
    <source>
        <dbReference type="ARBA" id="ARBA00010871"/>
    </source>
</evidence>
<evidence type="ECO:0000256" key="23">
    <source>
        <dbReference type="PIRSR" id="PIRSR039102-1"/>
    </source>
</evidence>
<feature type="active site" evidence="23">
    <location>
        <position position="17"/>
    </location>
</feature>
<evidence type="ECO:0000313" key="29">
    <source>
        <dbReference type="Proteomes" id="UP000198577"/>
    </source>
</evidence>
<keyword evidence="16 22" id="KW-0961">Cell wall biogenesis/degradation</keyword>
<dbReference type="SUPFAM" id="SSF52440">
    <property type="entry name" value="PreATP-grasp domain"/>
    <property type="match status" value="1"/>
</dbReference>
<sequence>MPEKLKVVVLFGGQSGEHEVSLMSCTSVVKNMDPDKYDIYFIGITKSGKWLLFEGDVEDIQNGVWEASSKPIVFPADPSFKGFFLVDNPSQVYKVDVVFPIMHGPHAEDGTIQGLLELANIPYVGCDVVASSVAMDKAMAKAVFDSFGLPQGKYLVVLRREFEQRPQHIIDAIESALGYPCFVKPSNMGSSVGITKAHNRQELIEGLKEAGRYDRKLVVEAFIDCREIECAVLGNNDPQASVLGEIIPCNEFYDYNAKYFDDGKSRLIIPADLPEEKANEIRQLAIKAYKALDCSGMARVDFFVEKDTLEVYINEVNTIPGFTKISMYPKLWEATGVPYSKLIDRLIELALDRFKEKHPE</sequence>
<evidence type="ECO:0000259" key="27">
    <source>
        <dbReference type="PROSITE" id="PS50975"/>
    </source>
</evidence>
<dbReference type="InterPro" id="IPR011127">
    <property type="entry name" value="Dala_Dala_lig_N"/>
</dbReference>
<dbReference type="UniPathway" id="UPA00219"/>
<comment type="cofactor">
    <cofactor evidence="25">
        <name>Mg(2+)</name>
        <dbReference type="ChEBI" id="CHEBI:18420"/>
    </cofactor>
    <cofactor evidence="25">
        <name>Mn(2+)</name>
        <dbReference type="ChEBI" id="CHEBI:29035"/>
    </cofactor>
    <text evidence="25">Binds 2 magnesium or manganese ions per subunit.</text>
</comment>
<evidence type="ECO:0000256" key="6">
    <source>
        <dbReference type="ARBA" id="ARBA00012216"/>
    </source>
</evidence>
<evidence type="ECO:0000256" key="19">
    <source>
        <dbReference type="ARBA" id="ARBA00068427"/>
    </source>
</evidence>
<dbReference type="AlphaFoldDB" id="A0A1I5VXZ6"/>
<evidence type="ECO:0000256" key="9">
    <source>
        <dbReference type="ARBA" id="ARBA00022723"/>
    </source>
</evidence>
<dbReference type="InterPro" id="IPR005905">
    <property type="entry name" value="D_ala_D_ala"/>
</dbReference>
<evidence type="ECO:0000256" key="21">
    <source>
        <dbReference type="ARBA" id="ARBA00077154"/>
    </source>
</evidence>
<dbReference type="PANTHER" id="PTHR23132:SF25">
    <property type="entry name" value="D-ALANINE--D-ALANINE LIGASE A"/>
    <property type="match status" value="1"/>
</dbReference>
<feature type="active site" evidence="23">
    <location>
        <position position="190"/>
    </location>
</feature>
<comment type="function">
    <text evidence="2 22">Cell wall formation.</text>
</comment>
<dbReference type="NCBIfam" id="NF002528">
    <property type="entry name" value="PRK01966.1-4"/>
    <property type="match status" value="1"/>
</dbReference>
<dbReference type="PROSITE" id="PS00844">
    <property type="entry name" value="DALA_DALA_LIGASE_2"/>
    <property type="match status" value="1"/>
</dbReference>
<dbReference type="InterPro" id="IPR016185">
    <property type="entry name" value="PreATP-grasp_dom_sf"/>
</dbReference>
<dbReference type="GO" id="GO:0071555">
    <property type="term" value="P:cell wall organization"/>
    <property type="evidence" value="ECO:0007669"/>
    <property type="project" value="UniProtKB-KW"/>
</dbReference>
<keyword evidence="11 26" id="KW-0067">ATP-binding</keyword>
<evidence type="ECO:0000256" key="13">
    <source>
        <dbReference type="ARBA" id="ARBA00022960"/>
    </source>
</evidence>
<feature type="binding site" evidence="24">
    <location>
        <begin position="314"/>
        <end position="315"/>
    </location>
    <ligand>
        <name>ATP</name>
        <dbReference type="ChEBI" id="CHEBI:30616"/>
    </ligand>
</feature>
<evidence type="ECO:0000256" key="26">
    <source>
        <dbReference type="PROSITE-ProRule" id="PRU00409"/>
    </source>
</evidence>
<feature type="active site" evidence="23">
    <location>
        <position position="326"/>
    </location>
</feature>
<feature type="binding site" evidence="25">
    <location>
        <position position="315"/>
    </location>
    <ligand>
        <name>Mg(2+)</name>
        <dbReference type="ChEBI" id="CHEBI:18420"/>
        <label>2</label>
    </ligand>
</feature>
<evidence type="ECO:0000256" key="4">
    <source>
        <dbReference type="ARBA" id="ARBA00004752"/>
    </source>
</evidence>
<evidence type="ECO:0000256" key="3">
    <source>
        <dbReference type="ARBA" id="ARBA00004496"/>
    </source>
</evidence>
<feature type="binding site" evidence="25">
    <location>
        <position position="315"/>
    </location>
    <ligand>
        <name>Mg(2+)</name>
        <dbReference type="ChEBI" id="CHEBI:18420"/>
        <label>1</label>
    </ligand>
</feature>
<dbReference type="NCBIfam" id="NF002378">
    <property type="entry name" value="PRK01372.1"/>
    <property type="match status" value="1"/>
</dbReference>
<dbReference type="FunFam" id="3.30.1490.20:FF:000007">
    <property type="entry name" value="D-alanine--D-alanine ligase"/>
    <property type="match status" value="1"/>
</dbReference>